<sequence length="470" mass="54796">MTIPKIIHQLWIGSKPAPIRLMNTWKDKNLDFEYIFWNEEEIKKRDFIFKCQDKIDDIEEINGKADIMRWEILYKYGGVFLDADSICIEPIDHELMNKKCFAGWEQEELRPGLIATGTMGFPKKHPLVKGAIKWILNNEVSQQKAILMAWQSVGPGLLTRMYNTGEFTDLHIFPSYAFLPIHLTGLEYTGHGKIYAFQAWGSTKQSYDDMNNMVLPQQFTVPPREKSVSILVSSYNTKTKYIKECLDSIKTQIGYYNIELVWINDGSEFLETTLLENLLNNFIRVTRFIKLVYHKNNSNKGIGYTLNKGVQLSSNDLIIKMDSDDIMVPTRIYKQIEFMNNNPHVMICGSQIKCFKDSIDNVVSITNHPSITWDEYKKNPSHWFSNHPSLCYRKSAILKAGNYDINKSRMTEDFEMTLRMLKTHGYLYNLDEPLLYYRLHDQQVTNNGGLEGRTYWHNIRENLINNLINS</sequence>
<dbReference type="AlphaFoldDB" id="A0A6C0AQK5"/>
<dbReference type="Gene3D" id="3.90.550.20">
    <property type="match status" value="1"/>
</dbReference>
<dbReference type="InterPro" id="IPR007577">
    <property type="entry name" value="GlycoTrfase_DXD_sugar-bd_CS"/>
</dbReference>
<reference evidence="2" key="1">
    <citation type="journal article" date="2020" name="Nature">
        <title>Giant virus diversity and host interactions through global metagenomics.</title>
        <authorList>
            <person name="Schulz F."/>
            <person name="Roux S."/>
            <person name="Paez-Espino D."/>
            <person name="Jungbluth S."/>
            <person name="Walsh D.A."/>
            <person name="Denef V.J."/>
            <person name="McMahon K.D."/>
            <person name="Konstantinidis K.T."/>
            <person name="Eloe-Fadrosh E.A."/>
            <person name="Kyrpides N.C."/>
            <person name="Woyke T."/>
        </authorList>
    </citation>
    <scope>NUCLEOTIDE SEQUENCE</scope>
    <source>
        <strain evidence="2">GVMAG-S-1101165-79</strain>
    </source>
</reference>
<feature type="domain" description="Glycosyltransferase 2-like" evidence="1">
    <location>
        <begin position="229"/>
        <end position="370"/>
    </location>
</feature>
<dbReference type="GO" id="GO:0016758">
    <property type="term" value="F:hexosyltransferase activity"/>
    <property type="evidence" value="ECO:0007669"/>
    <property type="project" value="UniProtKB-ARBA"/>
</dbReference>
<dbReference type="InterPro" id="IPR001173">
    <property type="entry name" value="Glyco_trans_2-like"/>
</dbReference>
<dbReference type="Pfam" id="PF00535">
    <property type="entry name" value="Glycos_transf_2"/>
    <property type="match status" value="1"/>
</dbReference>
<accession>A0A6C0AQK5</accession>
<dbReference type="PANTHER" id="PTHR22916">
    <property type="entry name" value="GLYCOSYLTRANSFERASE"/>
    <property type="match status" value="1"/>
</dbReference>
<proteinExistence type="predicted"/>
<protein>
    <recommendedName>
        <fullName evidence="1">Glycosyltransferase 2-like domain-containing protein</fullName>
    </recommendedName>
</protein>
<organism evidence="2">
    <name type="scientific">viral metagenome</name>
    <dbReference type="NCBI Taxonomy" id="1070528"/>
    <lineage>
        <taxon>unclassified sequences</taxon>
        <taxon>metagenomes</taxon>
        <taxon>organismal metagenomes</taxon>
    </lineage>
</organism>
<dbReference type="EMBL" id="MN740762">
    <property type="protein sequence ID" value="QHS81982.1"/>
    <property type="molecule type" value="Genomic_DNA"/>
</dbReference>
<dbReference type="InterPro" id="IPR029044">
    <property type="entry name" value="Nucleotide-diphossugar_trans"/>
</dbReference>
<evidence type="ECO:0000313" key="2">
    <source>
        <dbReference type="EMBL" id="QHS81982.1"/>
    </source>
</evidence>
<dbReference type="PANTHER" id="PTHR22916:SF3">
    <property type="entry name" value="UDP-GLCNAC:BETAGAL BETA-1,3-N-ACETYLGLUCOSAMINYLTRANSFERASE-LIKE PROTEIN 1"/>
    <property type="match status" value="1"/>
</dbReference>
<dbReference type="Gene3D" id="3.90.550.10">
    <property type="entry name" value="Spore Coat Polysaccharide Biosynthesis Protein SpsA, Chain A"/>
    <property type="match status" value="1"/>
</dbReference>
<dbReference type="Pfam" id="PF04488">
    <property type="entry name" value="Gly_transf_sug"/>
    <property type="match status" value="1"/>
</dbReference>
<evidence type="ECO:0000259" key="1">
    <source>
        <dbReference type="Pfam" id="PF00535"/>
    </source>
</evidence>
<name>A0A6C0AQK5_9ZZZZ</name>
<dbReference type="SUPFAM" id="SSF53448">
    <property type="entry name" value="Nucleotide-diphospho-sugar transferases"/>
    <property type="match status" value="2"/>
</dbReference>